<dbReference type="SMART" id="SM00320">
    <property type="entry name" value="WD40"/>
    <property type="match status" value="2"/>
</dbReference>
<accession>X6M1X9</accession>
<protein>
    <submittedName>
        <fullName evidence="4">WD-40 repeat protein</fullName>
    </submittedName>
</protein>
<evidence type="ECO:0000313" key="5">
    <source>
        <dbReference type="Proteomes" id="UP000023152"/>
    </source>
</evidence>
<reference evidence="4 5" key="1">
    <citation type="journal article" date="2013" name="Curr. Biol.">
        <title>The Genome of the Foraminiferan Reticulomyxa filosa.</title>
        <authorList>
            <person name="Glockner G."/>
            <person name="Hulsmann N."/>
            <person name="Schleicher M."/>
            <person name="Noegel A.A."/>
            <person name="Eichinger L."/>
            <person name="Gallinger C."/>
            <person name="Pawlowski J."/>
            <person name="Sierra R."/>
            <person name="Euteneuer U."/>
            <person name="Pillet L."/>
            <person name="Moustafa A."/>
            <person name="Platzer M."/>
            <person name="Groth M."/>
            <person name="Szafranski K."/>
            <person name="Schliwa M."/>
        </authorList>
    </citation>
    <scope>NUCLEOTIDE SEQUENCE [LARGE SCALE GENOMIC DNA]</scope>
</reference>
<dbReference type="InterPro" id="IPR015943">
    <property type="entry name" value="WD40/YVTN_repeat-like_dom_sf"/>
</dbReference>
<dbReference type="PROSITE" id="PS50294">
    <property type="entry name" value="WD_REPEATS_REGION"/>
    <property type="match status" value="1"/>
</dbReference>
<dbReference type="InterPro" id="IPR036322">
    <property type="entry name" value="WD40_repeat_dom_sf"/>
</dbReference>
<dbReference type="Gene3D" id="2.130.10.10">
    <property type="entry name" value="YVTN repeat-like/Quinoprotein amine dehydrogenase"/>
    <property type="match status" value="1"/>
</dbReference>
<dbReference type="PROSITE" id="PS00678">
    <property type="entry name" value="WD_REPEATS_1"/>
    <property type="match status" value="1"/>
</dbReference>
<organism evidence="4 5">
    <name type="scientific">Reticulomyxa filosa</name>
    <dbReference type="NCBI Taxonomy" id="46433"/>
    <lineage>
        <taxon>Eukaryota</taxon>
        <taxon>Sar</taxon>
        <taxon>Rhizaria</taxon>
        <taxon>Retaria</taxon>
        <taxon>Foraminifera</taxon>
        <taxon>Monothalamids</taxon>
        <taxon>Reticulomyxidae</taxon>
        <taxon>Reticulomyxa</taxon>
    </lineage>
</organism>
<dbReference type="EMBL" id="ASPP01026192">
    <property type="protein sequence ID" value="ETO07402.1"/>
    <property type="molecule type" value="Genomic_DNA"/>
</dbReference>
<dbReference type="PROSITE" id="PS50082">
    <property type="entry name" value="WD_REPEATS_2"/>
    <property type="match status" value="1"/>
</dbReference>
<dbReference type="InterPro" id="IPR001680">
    <property type="entry name" value="WD40_rpt"/>
</dbReference>
<keyword evidence="5" id="KW-1185">Reference proteome</keyword>
<dbReference type="GO" id="GO:1990234">
    <property type="term" value="C:transferase complex"/>
    <property type="evidence" value="ECO:0007669"/>
    <property type="project" value="UniProtKB-ARBA"/>
</dbReference>
<dbReference type="SUPFAM" id="SSF50978">
    <property type="entry name" value="WD40 repeat-like"/>
    <property type="match status" value="1"/>
</dbReference>
<sequence>MNFFKKIQSGLFLCLDISPLQNNDNNNNIGVIGEMDIQFLIVFKGYTDWIISVKYGSNKLANIILSGSEDKSVRLWDIRSGQQIQVFNRHTYTVNAIEYSTFIVNNIEIGGSLNVICFGSWDNTIRFWDIRSNINELYVMKGENNDDGIVCFKFLQLKKRKEN</sequence>
<dbReference type="PANTHER" id="PTHR22847:SF637">
    <property type="entry name" value="WD REPEAT DOMAIN 5B"/>
    <property type="match status" value="1"/>
</dbReference>
<dbReference type="PANTHER" id="PTHR22847">
    <property type="entry name" value="WD40 REPEAT PROTEIN"/>
    <property type="match status" value="1"/>
</dbReference>
<dbReference type="AlphaFoldDB" id="X6M1X9"/>
<dbReference type="Proteomes" id="UP000023152">
    <property type="component" value="Unassembled WGS sequence"/>
</dbReference>
<evidence type="ECO:0000313" key="4">
    <source>
        <dbReference type="EMBL" id="ETO07402.1"/>
    </source>
</evidence>
<feature type="repeat" description="WD" evidence="3">
    <location>
        <begin position="43"/>
        <end position="86"/>
    </location>
</feature>
<gene>
    <name evidence="4" type="ORF">RFI_29990</name>
</gene>
<dbReference type="InterPro" id="IPR019775">
    <property type="entry name" value="WD40_repeat_CS"/>
</dbReference>
<comment type="caution">
    <text evidence="4">The sequence shown here is derived from an EMBL/GenBank/DDBJ whole genome shotgun (WGS) entry which is preliminary data.</text>
</comment>
<evidence type="ECO:0000256" key="2">
    <source>
        <dbReference type="ARBA" id="ARBA00022737"/>
    </source>
</evidence>
<evidence type="ECO:0000256" key="1">
    <source>
        <dbReference type="ARBA" id="ARBA00022574"/>
    </source>
</evidence>
<evidence type="ECO:0000256" key="3">
    <source>
        <dbReference type="PROSITE-ProRule" id="PRU00221"/>
    </source>
</evidence>
<name>X6M1X9_RETFI</name>
<keyword evidence="2" id="KW-0677">Repeat</keyword>
<proteinExistence type="predicted"/>
<keyword evidence="1 3" id="KW-0853">WD repeat</keyword>
<dbReference type="Pfam" id="PF00400">
    <property type="entry name" value="WD40"/>
    <property type="match status" value="2"/>
</dbReference>